<evidence type="ECO:0000313" key="3">
    <source>
        <dbReference type="EMBL" id="CAD9466913.1"/>
    </source>
</evidence>
<dbReference type="GO" id="GO:0004029">
    <property type="term" value="F:aldehyde dehydrogenase (NAD+) activity"/>
    <property type="evidence" value="ECO:0007669"/>
    <property type="project" value="TreeGrafter"/>
</dbReference>
<feature type="domain" description="NAD-dependent epimerase/dehydratase" evidence="2">
    <location>
        <begin position="9"/>
        <end position="226"/>
    </location>
</feature>
<keyword evidence="1" id="KW-1133">Transmembrane helix</keyword>
<keyword evidence="1" id="KW-0472">Membrane</keyword>
<reference evidence="3" key="1">
    <citation type="submission" date="2021-01" db="EMBL/GenBank/DDBJ databases">
        <authorList>
            <person name="Corre E."/>
            <person name="Pelletier E."/>
            <person name="Niang G."/>
            <person name="Scheremetjew M."/>
            <person name="Finn R."/>
            <person name="Kale V."/>
            <person name="Holt S."/>
            <person name="Cochrane G."/>
            <person name="Meng A."/>
            <person name="Brown T."/>
            <person name="Cohen L."/>
        </authorList>
    </citation>
    <scope>NUCLEOTIDE SEQUENCE</scope>
    <source>
        <strain evidence="3">CCMP826</strain>
    </source>
</reference>
<accession>A0A7S2DXC6</accession>
<dbReference type="SUPFAM" id="SSF51735">
    <property type="entry name" value="NAD(P)-binding Rossmann-fold domains"/>
    <property type="match status" value="1"/>
</dbReference>
<feature type="transmembrane region" description="Helical" evidence="1">
    <location>
        <begin position="346"/>
        <end position="370"/>
    </location>
</feature>
<name>A0A7S2DXC6_9STRA</name>
<gene>
    <name evidence="3" type="ORF">HTAM1171_LOCUS422</name>
</gene>
<proteinExistence type="predicted"/>
<dbReference type="Pfam" id="PF01370">
    <property type="entry name" value="Epimerase"/>
    <property type="match status" value="1"/>
</dbReference>
<dbReference type="InterPro" id="IPR036291">
    <property type="entry name" value="NAD(P)-bd_dom_sf"/>
</dbReference>
<organism evidence="3">
    <name type="scientific">Helicotheca tamesis</name>
    <dbReference type="NCBI Taxonomy" id="374047"/>
    <lineage>
        <taxon>Eukaryota</taxon>
        <taxon>Sar</taxon>
        <taxon>Stramenopiles</taxon>
        <taxon>Ochrophyta</taxon>
        <taxon>Bacillariophyta</taxon>
        <taxon>Mediophyceae</taxon>
        <taxon>Lithodesmiophycidae</taxon>
        <taxon>Lithodesmiales</taxon>
        <taxon>Lithodesmiaceae</taxon>
        <taxon>Helicotheca</taxon>
    </lineage>
</organism>
<dbReference type="InterPro" id="IPR051783">
    <property type="entry name" value="NAD(P)-dependent_oxidoreduct"/>
</dbReference>
<dbReference type="AlphaFoldDB" id="A0A7S2DXC6"/>
<keyword evidence="1" id="KW-0812">Transmembrane</keyword>
<sequence>MSTASKTAFVTGGTGFLGINLIKLLDEEGWKVTALHRKSSNLTYLKRFPSVSLVVGSIEDKESLKKAIPEGTEVVFHVAGDISMWKKKDAMQSFINIDGTRNLVEAAAEKRVKTFICTSSNSSWGRAKGKITEETPKKGKDSWINYERSKHLGELEAFKGMKLGMKVVSICPADIVGPYDKASYGRCFFLMRDGKLPFSTKGLFSSTHVTELSKAHLAAVTKGKNGECYICAGNDDDVADVLDEIAVMVGHAKPMRLPVWVRYIGAYISDVIAMFTGVEPDDTPEITAITTTSGLSWCSDKAIKELNYKIVPMKTALKDSYDWLVDEGLLEKHDDKGPASSGGNSGFLAIVIVVVLAVLLSQTGIVQNFLSS</sequence>
<evidence type="ECO:0000259" key="2">
    <source>
        <dbReference type="Pfam" id="PF01370"/>
    </source>
</evidence>
<dbReference type="InterPro" id="IPR001509">
    <property type="entry name" value="Epimerase_deHydtase"/>
</dbReference>
<dbReference type="PANTHER" id="PTHR48079">
    <property type="entry name" value="PROTEIN YEEZ"/>
    <property type="match status" value="1"/>
</dbReference>
<dbReference type="Gene3D" id="3.40.50.720">
    <property type="entry name" value="NAD(P)-binding Rossmann-like Domain"/>
    <property type="match status" value="1"/>
</dbReference>
<dbReference type="EMBL" id="HBGV01000609">
    <property type="protein sequence ID" value="CAD9466913.1"/>
    <property type="molecule type" value="Transcribed_RNA"/>
</dbReference>
<dbReference type="PANTHER" id="PTHR48079:SF6">
    <property type="entry name" value="NAD(P)-BINDING DOMAIN-CONTAINING PROTEIN-RELATED"/>
    <property type="match status" value="1"/>
</dbReference>
<evidence type="ECO:0000256" key="1">
    <source>
        <dbReference type="SAM" id="Phobius"/>
    </source>
</evidence>
<dbReference type="GO" id="GO:0005737">
    <property type="term" value="C:cytoplasm"/>
    <property type="evidence" value="ECO:0007669"/>
    <property type="project" value="TreeGrafter"/>
</dbReference>
<protein>
    <recommendedName>
        <fullName evidence="2">NAD-dependent epimerase/dehydratase domain-containing protein</fullName>
    </recommendedName>
</protein>